<dbReference type="Gene3D" id="2.60.40.10">
    <property type="entry name" value="Immunoglobulins"/>
    <property type="match status" value="2"/>
</dbReference>
<dbReference type="PROSITE" id="PS51257">
    <property type="entry name" value="PROKAR_LIPOPROTEIN"/>
    <property type="match status" value="1"/>
</dbReference>
<dbReference type="HOGENOM" id="CLU_780151_0_0_7"/>
<dbReference type="InterPro" id="IPR036116">
    <property type="entry name" value="FN3_sf"/>
</dbReference>
<feature type="domain" description="Fibronectin type-III" evidence="1">
    <location>
        <begin position="262"/>
        <end position="355"/>
    </location>
</feature>
<dbReference type="Proteomes" id="UP000009047">
    <property type="component" value="Chromosome"/>
</dbReference>
<keyword evidence="3" id="KW-1185">Reference proteome</keyword>
<dbReference type="InterPro" id="IPR003961">
    <property type="entry name" value="FN3_dom"/>
</dbReference>
<dbReference type="PROSITE" id="PS50853">
    <property type="entry name" value="FN3"/>
    <property type="match status" value="2"/>
</dbReference>
<gene>
    <name evidence="2" type="ordered locus">Deba_1879</name>
</gene>
<dbReference type="KEGG" id="dbr:Deba_1879"/>
<dbReference type="eggNOG" id="COG4733">
    <property type="taxonomic scope" value="Bacteria"/>
</dbReference>
<evidence type="ECO:0000313" key="2">
    <source>
        <dbReference type="EMBL" id="ADK85244.1"/>
    </source>
</evidence>
<dbReference type="AlphaFoldDB" id="E1QI51"/>
<feature type="domain" description="Fibronectin type-III" evidence="1">
    <location>
        <begin position="158"/>
        <end position="260"/>
    </location>
</feature>
<protein>
    <submittedName>
        <fullName evidence="2">Fibronectin type III domain protein</fullName>
    </submittedName>
</protein>
<dbReference type="InterPro" id="IPR013783">
    <property type="entry name" value="Ig-like_fold"/>
</dbReference>
<dbReference type="STRING" id="644282.Deba_1879"/>
<reference evidence="2 3" key="1">
    <citation type="journal article" date="2010" name="Stand. Genomic Sci.">
        <title>Complete genome sequence of Desulfarculus baarsii type strain (2st14).</title>
        <authorList>
            <person name="Sun H."/>
            <person name="Spring S."/>
            <person name="Lapidus A."/>
            <person name="Davenport K."/>
            <person name="Del Rio T.G."/>
            <person name="Tice H."/>
            <person name="Nolan M."/>
            <person name="Copeland A."/>
            <person name="Cheng J.F."/>
            <person name="Lucas S."/>
            <person name="Tapia R."/>
            <person name="Goodwin L."/>
            <person name="Pitluck S."/>
            <person name="Ivanova N."/>
            <person name="Pagani I."/>
            <person name="Mavromatis K."/>
            <person name="Ovchinnikova G."/>
            <person name="Pati A."/>
            <person name="Chen A."/>
            <person name="Palaniappan K."/>
            <person name="Hauser L."/>
            <person name="Chang Y.J."/>
            <person name="Jeffries C.D."/>
            <person name="Detter J.C."/>
            <person name="Han C."/>
            <person name="Rohde M."/>
            <person name="Brambilla E."/>
            <person name="Goker M."/>
            <person name="Woyke T."/>
            <person name="Bristow J."/>
            <person name="Eisen J.A."/>
            <person name="Markowitz V."/>
            <person name="Hugenholtz P."/>
            <person name="Kyrpides N.C."/>
            <person name="Klenk H.P."/>
            <person name="Land M."/>
        </authorList>
    </citation>
    <scope>NUCLEOTIDE SEQUENCE [LARGE SCALE GENOMIC DNA]</scope>
    <source>
        <strain evidence="3">ATCC 33931 / DSM 2075 / LMG 7858 / VKM B-1802 / 2st14</strain>
    </source>
</reference>
<dbReference type="RefSeq" id="WP_013258685.1">
    <property type="nucleotide sequence ID" value="NC_014365.1"/>
</dbReference>
<evidence type="ECO:0000259" key="1">
    <source>
        <dbReference type="PROSITE" id="PS50853"/>
    </source>
</evidence>
<dbReference type="SUPFAM" id="SSF49265">
    <property type="entry name" value="Fibronectin type III"/>
    <property type="match status" value="1"/>
</dbReference>
<dbReference type="SMART" id="SM00060">
    <property type="entry name" value="FN3"/>
    <property type="match status" value="2"/>
</dbReference>
<accession>E1QI51</accession>
<sequence length="355" mass="38048">MARSLTKFGGLSVILATAVLLVGCGIKGNPTPRSEVAPAQVTDLKADSLANGVEVSFSVPQRGKPDLAIETVRLYYGYLPVGGDPDCPPCPPKLRQHHDFDLKDDAGGVSSLMKGGRFAYLDAEAPMNMQAVYGVVLIDAAGRQSPQSAPARVLRVEPSAAPTGLWATPGDGRVGIAWQPVATLIGGQPCDDVIGYLIWRKDESGEKLLNSVPIKARRFLDRTARNGANYAYRVQSARGIGGVVAPGEFSDWVDATPKDAKAPEAPGDVSAVSQAEGVFVNFRPSPDRDVQGYLIFRRVDDAEANWVQITELVKDTYYTDSGVEIGARYFYKVLAIDASGNRSEMSVEADVLHKP</sequence>
<proteinExistence type="predicted"/>
<organism evidence="2 3">
    <name type="scientific">Desulfarculus baarsii (strain ATCC 33931 / DSM 2075 / LMG 7858 / VKM B-1802 / 2st14)</name>
    <dbReference type="NCBI Taxonomy" id="644282"/>
    <lineage>
        <taxon>Bacteria</taxon>
        <taxon>Pseudomonadati</taxon>
        <taxon>Thermodesulfobacteriota</taxon>
        <taxon>Desulfarculia</taxon>
        <taxon>Desulfarculales</taxon>
        <taxon>Desulfarculaceae</taxon>
        <taxon>Desulfarculus</taxon>
    </lineage>
</organism>
<evidence type="ECO:0000313" key="3">
    <source>
        <dbReference type="Proteomes" id="UP000009047"/>
    </source>
</evidence>
<dbReference type="EMBL" id="CP002085">
    <property type="protein sequence ID" value="ADK85244.1"/>
    <property type="molecule type" value="Genomic_DNA"/>
</dbReference>
<dbReference type="OrthoDB" id="5430878at2"/>
<name>E1QI51_DESB2</name>